<gene>
    <name evidence="8" type="ORF">GSF22_23055</name>
</gene>
<keyword evidence="9" id="KW-1185">Reference proteome</keyword>
<dbReference type="Pfam" id="PF08659">
    <property type="entry name" value="KR"/>
    <property type="match status" value="1"/>
</dbReference>
<dbReference type="InterPro" id="IPR006162">
    <property type="entry name" value="Ppantetheine_attach_site"/>
</dbReference>
<dbReference type="InterPro" id="IPR001227">
    <property type="entry name" value="Ac_transferase_dom_sf"/>
</dbReference>
<feature type="active site" description="Proton acceptor; for dehydratase activity" evidence="5">
    <location>
        <position position="441"/>
    </location>
</feature>
<dbReference type="PANTHER" id="PTHR43775:SF51">
    <property type="entry name" value="INACTIVE PHENOLPHTHIOCEROL SYNTHESIS POLYKETIDE SYNTHASE TYPE I PKS1-RELATED"/>
    <property type="match status" value="1"/>
</dbReference>
<keyword evidence="2" id="KW-0597">Phosphoprotein</keyword>
<dbReference type="InterPro" id="IPR036291">
    <property type="entry name" value="NAD(P)-bd_dom_sf"/>
</dbReference>
<evidence type="ECO:0000259" key="7">
    <source>
        <dbReference type="PROSITE" id="PS52019"/>
    </source>
</evidence>
<reference evidence="8 9" key="1">
    <citation type="submission" date="2019-12" db="EMBL/GenBank/DDBJ databases">
        <title>Whole genome sequencing of endophytic Actinobacterium Micromonospora sp. MPMI6T.</title>
        <authorList>
            <person name="Evv R."/>
            <person name="Podile A.R."/>
        </authorList>
    </citation>
    <scope>NUCLEOTIDE SEQUENCE [LARGE SCALE GENOMIC DNA]</scope>
    <source>
        <strain evidence="8 9">MPMI6</strain>
    </source>
</reference>
<dbReference type="Gene3D" id="3.10.129.110">
    <property type="entry name" value="Polyketide synthase dehydratase"/>
    <property type="match status" value="1"/>
</dbReference>
<feature type="domain" description="Carrier" evidence="6">
    <location>
        <begin position="1194"/>
        <end position="1269"/>
    </location>
</feature>
<dbReference type="InterPro" id="IPR042104">
    <property type="entry name" value="PKS_dehydratase_sf"/>
</dbReference>
<dbReference type="InterPro" id="IPR016036">
    <property type="entry name" value="Malonyl_transacylase_ACP-bd"/>
</dbReference>
<dbReference type="Pfam" id="PF14765">
    <property type="entry name" value="PS-DH"/>
    <property type="match status" value="1"/>
</dbReference>
<keyword evidence="3" id="KW-0808">Transferase</keyword>
<dbReference type="SUPFAM" id="SSF52151">
    <property type="entry name" value="FabD/lysophospholipase-like"/>
    <property type="match status" value="1"/>
</dbReference>
<keyword evidence="4" id="KW-0012">Acyltransferase</keyword>
<dbReference type="SMART" id="SM00827">
    <property type="entry name" value="PKS_AT"/>
    <property type="match status" value="1"/>
</dbReference>
<evidence type="ECO:0000256" key="1">
    <source>
        <dbReference type="ARBA" id="ARBA00022450"/>
    </source>
</evidence>
<accession>A0ABS3VWW6</accession>
<dbReference type="InterPro" id="IPR009081">
    <property type="entry name" value="PP-bd_ACP"/>
</dbReference>
<dbReference type="InterPro" id="IPR049900">
    <property type="entry name" value="PKS_mFAS_DH"/>
</dbReference>
<dbReference type="Gene3D" id="1.10.1200.10">
    <property type="entry name" value="ACP-like"/>
    <property type="match status" value="1"/>
</dbReference>
<dbReference type="Pfam" id="PF21089">
    <property type="entry name" value="PKS_DH_N"/>
    <property type="match status" value="1"/>
</dbReference>
<feature type="domain" description="PKS/mFAS DH" evidence="7">
    <location>
        <begin position="409"/>
        <end position="687"/>
    </location>
</feature>
<dbReference type="Gene3D" id="3.40.50.720">
    <property type="entry name" value="NAD(P)-binding Rossmann-like Domain"/>
    <property type="match status" value="1"/>
</dbReference>
<protein>
    <submittedName>
        <fullName evidence="8">SDR family NAD(P)-dependent oxidoreductase</fullName>
    </submittedName>
</protein>
<dbReference type="InterPro" id="IPR049551">
    <property type="entry name" value="PKS_DH_C"/>
</dbReference>
<evidence type="ECO:0000256" key="3">
    <source>
        <dbReference type="ARBA" id="ARBA00022679"/>
    </source>
</evidence>
<dbReference type="EMBL" id="WVUH01000237">
    <property type="protein sequence ID" value="MBO4208863.1"/>
    <property type="molecule type" value="Genomic_DNA"/>
</dbReference>
<dbReference type="Pfam" id="PF22953">
    <property type="entry name" value="SpnB_Rossmann"/>
    <property type="match status" value="1"/>
</dbReference>
<dbReference type="PROSITE" id="PS50075">
    <property type="entry name" value="CARRIER"/>
    <property type="match status" value="1"/>
</dbReference>
<dbReference type="SUPFAM" id="SSF51735">
    <property type="entry name" value="NAD(P)-binding Rossmann-fold domains"/>
    <property type="match status" value="2"/>
</dbReference>
<dbReference type="Pfam" id="PF00550">
    <property type="entry name" value="PP-binding"/>
    <property type="match status" value="1"/>
</dbReference>
<name>A0ABS3VWW6_MICEH</name>
<dbReference type="SUPFAM" id="SSF47336">
    <property type="entry name" value="ACP-like"/>
    <property type="match status" value="1"/>
</dbReference>
<dbReference type="InterPro" id="IPR036736">
    <property type="entry name" value="ACP-like_sf"/>
</dbReference>
<keyword evidence="1" id="KW-0596">Phosphopantetheine</keyword>
<evidence type="ECO:0000259" key="6">
    <source>
        <dbReference type="PROSITE" id="PS50075"/>
    </source>
</evidence>
<dbReference type="PANTHER" id="PTHR43775">
    <property type="entry name" value="FATTY ACID SYNTHASE"/>
    <property type="match status" value="1"/>
</dbReference>
<dbReference type="PROSITE" id="PS52019">
    <property type="entry name" value="PKS_MFAS_DH"/>
    <property type="match status" value="1"/>
</dbReference>
<dbReference type="Proteomes" id="UP000823521">
    <property type="component" value="Unassembled WGS sequence"/>
</dbReference>
<dbReference type="InterPro" id="IPR050091">
    <property type="entry name" value="PKS_NRPS_Biosynth_Enz"/>
</dbReference>
<dbReference type="InterPro" id="IPR055123">
    <property type="entry name" value="SpnB-like_Rossmann"/>
</dbReference>
<evidence type="ECO:0000256" key="2">
    <source>
        <dbReference type="ARBA" id="ARBA00022553"/>
    </source>
</evidence>
<dbReference type="Pfam" id="PF00698">
    <property type="entry name" value="Acyl_transf_1"/>
    <property type="match status" value="1"/>
</dbReference>
<dbReference type="InterPro" id="IPR020807">
    <property type="entry name" value="PKS_DH"/>
</dbReference>
<dbReference type="InterPro" id="IPR014043">
    <property type="entry name" value="Acyl_transferase_dom"/>
</dbReference>
<feature type="region of interest" description="C-terminal hotdog fold" evidence="5">
    <location>
        <begin position="548"/>
        <end position="687"/>
    </location>
</feature>
<dbReference type="SMART" id="SM00823">
    <property type="entry name" value="PKS_PP"/>
    <property type="match status" value="1"/>
</dbReference>
<dbReference type="InterPro" id="IPR020806">
    <property type="entry name" value="PKS_PP-bd"/>
</dbReference>
<comment type="caution">
    <text evidence="8">The sequence shown here is derived from an EMBL/GenBank/DDBJ whole genome shotgun (WGS) entry which is preliminary data.</text>
</comment>
<dbReference type="CDD" id="cd08956">
    <property type="entry name" value="KR_3_FAS_SDR_x"/>
    <property type="match status" value="1"/>
</dbReference>
<dbReference type="InterPro" id="IPR049552">
    <property type="entry name" value="PKS_DH_N"/>
</dbReference>
<evidence type="ECO:0000313" key="9">
    <source>
        <dbReference type="Proteomes" id="UP000823521"/>
    </source>
</evidence>
<dbReference type="InterPro" id="IPR057326">
    <property type="entry name" value="KR_dom"/>
</dbReference>
<dbReference type="SUPFAM" id="SSF55048">
    <property type="entry name" value="Probable ACP-binding domain of malonyl-CoA ACP transacylase"/>
    <property type="match status" value="1"/>
</dbReference>
<evidence type="ECO:0000313" key="8">
    <source>
        <dbReference type="EMBL" id="MBO4208863.1"/>
    </source>
</evidence>
<feature type="active site" description="Proton donor; for dehydratase activity" evidence="5">
    <location>
        <position position="607"/>
    </location>
</feature>
<dbReference type="SMART" id="SM00826">
    <property type="entry name" value="PKS_DH"/>
    <property type="match status" value="1"/>
</dbReference>
<organism evidence="8 9">
    <name type="scientific">Micromonospora echinofusca</name>
    <dbReference type="NCBI Taxonomy" id="47858"/>
    <lineage>
        <taxon>Bacteria</taxon>
        <taxon>Bacillati</taxon>
        <taxon>Actinomycetota</taxon>
        <taxon>Actinomycetes</taxon>
        <taxon>Micromonosporales</taxon>
        <taxon>Micromonosporaceae</taxon>
        <taxon>Micromonospora</taxon>
    </lineage>
</organism>
<dbReference type="InterPro" id="IPR016035">
    <property type="entry name" value="Acyl_Trfase/lysoPLipase"/>
</dbReference>
<evidence type="ECO:0000256" key="5">
    <source>
        <dbReference type="PROSITE-ProRule" id="PRU01363"/>
    </source>
</evidence>
<dbReference type="SMART" id="SM01294">
    <property type="entry name" value="PKS_PP_betabranch"/>
    <property type="match status" value="1"/>
</dbReference>
<dbReference type="Gene3D" id="3.40.366.10">
    <property type="entry name" value="Malonyl-Coenzyme A Acyl Carrier Protein, domain 2"/>
    <property type="match status" value="1"/>
</dbReference>
<evidence type="ECO:0000256" key="4">
    <source>
        <dbReference type="ARBA" id="ARBA00023315"/>
    </source>
</evidence>
<dbReference type="Gene3D" id="3.30.70.3290">
    <property type="match status" value="1"/>
</dbReference>
<dbReference type="PROSITE" id="PS00012">
    <property type="entry name" value="PHOSPHOPANTETHEINE"/>
    <property type="match status" value="1"/>
</dbReference>
<feature type="region of interest" description="N-terminal hotdog fold" evidence="5">
    <location>
        <begin position="409"/>
        <end position="536"/>
    </location>
</feature>
<dbReference type="InterPro" id="IPR013968">
    <property type="entry name" value="PKS_KR"/>
</dbReference>
<sequence length="1343" mass="138993">MHEHRAVVTGAGRDELLRALADLAAGTAAAEVVTGSAGTDTRAAFLFPGQGSQWLGMGLELLESSPAFADRIAECEAALNEFVDWSLTDVLRGSEPGLDRVDVVQPVLWAVMVSLAEVWRSYGVEPAAVVGHSQGEIAAACVAGALSLSDAARVVALRSRTIRRLAGRGGMVSVGLPLAQAEELIARWDERLSIAVVNGTGSVVVSGEVAALDEMIAHCEGAEIRARRIAVDYASHSAQVEELEEELLEVLAPVAPRSTDVPFFSTVYGEFIDTAMMDARYWYTNLRQTVRFLDAVRELAGQGFGSFLEMSPHPVLTMAVQETLHELGSPATVTGTLRRGEGGPRRVFTSLAEAYAGGLPIDWRPAYGATAKRVPLPTYAFQTQRFWLLGGGTQGAGDVGSVGLGASDHPLLGAVVALPDSDGLLLTGRVAAGQPDWLVDHAVNGTVLLPGTAFVDLALRAGDEVGCDLLEDLTLEVPLVLADGGAAQLRVAVGEPDDAGRRTVTIHSGRETTGSGRPEEWIRHATGTLAPGAPLPATGPASWPPAGAVPVDVTDLYPRLALAGLEYGPVFQGLRSAWRAGDELYVEVELEEGTGTDGFGVHPALLDGALHGIGLAEADGATEAGRPKLPFGWQGVTLHATGATRLRARLRPTGDDTVALELTDGTGTPVLTVESLSVRAVSPQQLASAGAAYHESLFRVDWAAVTPPAGTVPATGAWAVLGDDHRVVDVLTGAGMQVAAHPGLASLQEAVDGDGRTPVVVLHRKATATADGVAATVKATVQQALALAQDWLADEKFTTSRLVLLTFGAVAVAEGEQPDPALAAAWGLLRSAQSENPDRFVLVDSDDSDASLAALPTALASGEPQLAIRDGRFAAPRLAKVPVGTGPVVREWNPDGTVLVTGGTGGLGALFARHLVTEHSVRHLLLTSRRGPAAPGAAELAADLESLGATVTVAACDAADRDALAGLLAGVPAGHPLTAVVHSAGVLDDSVVAALTPGQLDTVLRPKVDAAWNLHELTRELDLAGFVLFSSAAATFGNAGQGNYAAANAFLDALTVVRRSAGLPAQSLAWGLWARNLAVGAAGDGMTSQLTEVDVQRMARNGLAPLTEAEGLALFDTALGVDLPVLVPMRLDVAALAAAAIGSGSGSGAGSGSGEVPALLRGLVRVPARRAGGATDGAALRQKLTALAPEERQEALLKLVREQIAVVLGFASAEEITPSRPFKEFGFDSLLAVELRNRLGNTVGLRLPATLVFDHPTPEHVAQFLTAELGGEGNGEAAVQALVAEIDKLEAALAALADDSVRNRLAVRLKDSLAKLTAAPDAPAAEDLDEASDDDLFALIDNT</sequence>
<dbReference type="SMART" id="SM00822">
    <property type="entry name" value="PKS_KR"/>
    <property type="match status" value="1"/>
</dbReference>
<proteinExistence type="predicted"/>